<dbReference type="AlphaFoldDB" id="W0JW38"/>
<evidence type="ECO:0000313" key="2">
    <source>
        <dbReference type="Proteomes" id="UP000019024"/>
    </source>
</evidence>
<proteinExistence type="predicted"/>
<organism evidence="1 2">
    <name type="scientific">Halostagnicola larsenii XH-48</name>
    <dbReference type="NCBI Taxonomy" id="797299"/>
    <lineage>
        <taxon>Archaea</taxon>
        <taxon>Methanobacteriati</taxon>
        <taxon>Methanobacteriota</taxon>
        <taxon>Stenosarchaea group</taxon>
        <taxon>Halobacteria</taxon>
        <taxon>Halobacteriales</taxon>
        <taxon>Natrialbaceae</taxon>
        <taxon>Halostagnicola</taxon>
    </lineage>
</organism>
<dbReference type="InterPro" id="IPR027417">
    <property type="entry name" value="P-loop_NTPase"/>
</dbReference>
<keyword evidence="1" id="KW-0614">Plasmid</keyword>
<dbReference type="SUPFAM" id="SSF52540">
    <property type="entry name" value="P-loop containing nucleoside triphosphate hydrolases"/>
    <property type="match status" value="1"/>
</dbReference>
<dbReference type="RefSeq" id="WP_049954426.1">
    <property type="nucleotide sequence ID" value="NZ_CP007056.1"/>
</dbReference>
<dbReference type="Proteomes" id="UP000019024">
    <property type="component" value="Plasmid unnamed"/>
</dbReference>
<reference evidence="1 2" key="1">
    <citation type="submission" date="2014-01" db="EMBL/GenBank/DDBJ databases">
        <authorList>
            <consortium name="DOE Joint Genome Institute"/>
            <person name="Anderson I."/>
            <person name="Huntemann M."/>
            <person name="Han J."/>
            <person name="Chen A."/>
            <person name="Kyrpides N."/>
            <person name="Mavromatis K."/>
            <person name="Markowitz V."/>
            <person name="Palaniappan K."/>
            <person name="Ivanova N."/>
            <person name="Schaumberg A."/>
            <person name="Pati A."/>
            <person name="Liolios K."/>
            <person name="Nordberg H.P."/>
            <person name="Cantor M.N."/>
            <person name="Hua S.X."/>
            <person name="Woyke T."/>
        </authorList>
    </citation>
    <scope>NUCLEOTIDE SEQUENCE [LARGE SCALE GENOMIC DNA]</scope>
    <source>
        <strain evidence="1 2">XH-48</strain>
        <plasmid evidence="2">1</plasmid>
    </source>
</reference>
<accession>W0JW38</accession>
<protein>
    <recommendedName>
        <fullName evidence="3">Orc1-like AAA ATPase domain-containing protein</fullName>
    </recommendedName>
</protein>
<dbReference type="OrthoDB" id="270161at2157"/>
<sequence length="75" mass="8191">MIVDQDALELKKATTTELIVHRNSEINTLLSIFEPVTNGHQTSGAFIYGPPGLGKTCAANVLLNEIRRLLLLKMG</sequence>
<evidence type="ECO:0008006" key="3">
    <source>
        <dbReference type="Google" id="ProtNLM"/>
    </source>
</evidence>
<geneLocation type="plasmid" evidence="1">
    <name>unnamed</name>
</geneLocation>
<dbReference type="Gene3D" id="3.40.50.300">
    <property type="entry name" value="P-loop containing nucleotide triphosphate hydrolases"/>
    <property type="match status" value="1"/>
</dbReference>
<name>W0JW38_9EURY</name>
<dbReference type="GeneID" id="25146946"/>
<gene>
    <name evidence="1" type="ORF">HALLA_03875</name>
</gene>
<dbReference type="EMBL" id="CP007056">
    <property type="protein sequence ID" value="AHG01542.1"/>
    <property type="molecule type" value="Genomic_DNA"/>
</dbReference>
<dbReference type="HOGENOM" id="CLU_2662205_0_0_2"/>
<dbReference type="KEGG" id="hlr:HALLA_03875"/>
<evidence type="ECO:0000313" key="1">
    <source>
        <dbReference type="EMBL" id="AHG01542.1"/>
    </source>
</evidence>
<keyword evidence="2" id="KW-1185">Reference proteome</keyword>